<sequence length="141" mass="15129">MQAEAMTFLAGGETVGKDARHVLFGDAFAIVLDADLQDRILDYFHPEGHLPRAIAQIGHGVLGVADQVDQDQQQPVLVAHDLRHLAVLLDHLDVMPGQGACIHAQGVFEQFADVQRFHQVVGAGIGLLGGDDVFDVVDAFA</sequence>
<gene>
    <name evidence="1" type="ORF">PS685_05370</name>
</gene>
<proteinExistence type="predicted"/>
<evidence type="ECO:0000313" key="1">
    <source>
        <dbReference type="EMBL" id="VVN77464.1"/>
    </source>
</evidence>
<dbReference type="EMBL" id="CABVHO010000473">
    <property type="protein sequence ID" value="VVN77464.1"/>
    <property type="molecule type" value="Genomic_DNA"/>
</dbReference>
<accession>A0A5E7ALA0</accession>
<dbReference type="Proteomes" id="UP000326437">
    <property type="component" value="Unassembled WGS sequence"/>
</dbReference>
<protein>
    <submittedName>
        <fullName evidence="1">Uncharacterized protein</fullName>
    </submittedName>
</protein>
<evidence type="ECO:0000313" key="2">
    <source>
        <dbReference type="Proteomes" id="UP000326437"/>
    </source>
</evidence>
<organism evidence="1 2">
    <name type="scientific">Pseudomonas fluorescens</name>
    <dbReference type="NCBI Taxonomy" id="294"/>
    <lineage>
        <taxon>Bacteria</taxon>
        <taxon>Pseudomonadati</taxon>
        <taxon>Pseudomonadota</taxon>
        <taxon>Gammaproteobacteria</taxon>
        <taxon>Pseudomonadales</taxon>
        <taxon>Pseudomonadaceae</taxon>
        <taxon>Pseudomonas</taxon>
    </lineage>
</organism>
<name>A0A5E7ALA0_PSEFL</name>
<dbReference type="AlphaFoldDB" id="A0A5E7ALA0"/>
<reference evidence="1 2" key="1">
    <citation type="submission" date="2019-09" db="EMBL/GenBank/DDBJ databases">
        <authorList>
            <person name="Chandra G."/>
            <person name="Truman W A."/>
        </authorList>
    </citation>
    <scope>NUCLEOTIDE SEQUENCE [LARGE SCALE GENOMIC DNA]</scope>
    <source>
        <strain evidence="1">PS685</strain>
    </source>
</reference>